<feature type="domain" description="C2H2-type" evidence="16">
    <location>
        <begin position="306"/>
        <end position="333"/>
    </location>
</feature>
<comment type="function">
    <text evidence="1">May be involved in transcriptional regulation.</text>
</comment>
<dbReference type="AlphaFoldDB" id="A0A8C4TFF2"/>
<dbReference type="PANTHER" id="PTHR16515">
    <property type="entry name" value="PR DOMAIN ZINC FINGER PROTEIN"/>
    <property type="match status" value="1"/>
</dbReference>
<evidence type="ECO:0000256" key="9">
    <source>
        <dbReference type="ARBA" id="ARBA00022843"/>
    </source>
</evidence>
<reference evidence="17" key="2">
    <citation type="submission" date="2025-09" db="UniProtKB">
        <authorList>
            <consortium name="Ensembl"/>
        </authorList>
    </citation>
    <scope>IDENTIFICATION</scope>
</reference>
<dbReference type="SUPFAM" id="SSF57667">
    <property type="entry name" value="beta-beta-alpha zinc fingers"/>
    <property type="match status" value="4"/>
</dbReference>
<comment type="similarity">
    <text evidence="3">Belongs to the krueppel C2H2-type zinc-finger protein family.</text>
</comment>
<evidence type="ECO:0000256" key="14">
    <source>
        <dbReference type="PROSITE-ProRule" id="PRU00042"/>
    </source>
</evidence>
<evidence type="ECO:0000256" key="15">
    <source>
        <dbReference type="SAM" id="MobiDB-lite"/>
    </source>
</evidence>
<evidence type="ECO:0000256" key="3">
    <source>
        <dbReference type="ARBA" id="ARBA00006991"/>
    </source>
</evidence>
<keyword evidence="4" id="KW-1017">Isopeptide bond</keyword>
<keyword evidence="11" id="KW-0238">DNA-binding</keyword>
<dbReference type="GeneTree" id="ENSGT00940000162179"/>
<evidence type="ECO:0000256" key="7">
    <source>
        <dbReference type="ARBA" id="ARBA00022771"/>
    </source>
</evidence>
<feature type="domain" description="C2H2-type" evidence="16">
    <location>
        <begin position="278"/>
        <end position="305"/>
    </location>
</feature>
<keyword evidence="13" id="KW-0539">Nucleus</keyword>
<evidence type="ECO:0000256" key="6">
    <source>
        <dbReference type="ARBA" id="ARBA00022737"/>
    </source>
</evidence>
<accession>A0A8C4TFF2</accession>
<dbReference type="PANTHER" id="PTHR16515:SF49">
    <property type="entry name" value="GASTRULA ZINC FINGER PROTEIN XLCGF49.1-LIKE-RELATED"/>
    <property type="match status" value="1"/>
</dbReference>
<dbReference type="FunFam" id="3.30.160.60:FF:001442">
    <property type="entry name" value="zinc finger protein 696"/>
    <property type="match status" value="1"/>
</dbReference>
<dbReference type="Proteomes" id="UP000694620">
    <property type="component" value="Unassembled WGS sequence"/>
</dbReference>
<dbReference type="GO" id="GO:0005634">
    <property type="term" value="C:nucleus"/>
    <property type="evidence" value="ECO:0007669"/>
    <property type="project" value="UniProtKB-SubCell"/>
</dbReference>
<comment type="subcellular location">
    <subcellularLocation>
        <location evidence="2">Nucleus</location>
    </subcellularLocation>
</comment>
<sequence length="417" mass="46761">MTSAREDHIGERLAHVKQENCEWGALEGLCVKVEDCEERVSVFKEEECKEESVEVKVEDLEDVSVGLEFQKHGAGHPFKVSVYENPQDRVQPWVTNTGRLATQQNAVEVKCEMSELEEDANEGNATGGGEEQRRPSWGPGMNLQDKGRFSSSSFAETSLQCPLQSKQANDRMMKSVSGSEGSTLASFRCSTPPATRLKQSEAANADQQVYQHVQIHPGEKPYCCLVCGKPYSSSSGLRKHKRSHKGAKPHVCSECGKCFTDGRSLSSHMTVHTGEKPHCCPKCGKRFSQIRSLQIHTRIHTGEKPYCCSVCGKKFYDRSSLQKHTRVHTGEKPYCCSECGKRFSDSSFFRKHTRIHTGEKPYCCCECGKRFSDCSVFRKHTRIHTGEKPYCCSECGKRFADGSVFRKHTQIHTGLKP</sequence>
<keyword evidence="5" id="KW-0479">Metal-binding</keyword>
<keyword evidence="10" id="KW-0805">Transcription regulation</keyword>
<feature type="domain" description="C2H2-type" evidence="16">
    <location>
        <begin position="390"/>
        <end position="417"/>
    </location>
</feature>
<keyword evidence="18" id="KW-1185">Reference proteome</keyword>
<evidence type="ECO:0000313" key="17">
    <source>
        <dbReference type="Ensembl" id="ENSECRP00000030482.1"/>
    </source>
</evidence>
<reference evidence="17" key="1">
    <citation type="submission" date="2025-08" db="UniProtKB">
        <authorList>
            <consortium name="Ensembl"/>
        </authorList>
    </citation>
    <scope>IDENTIFICATION</scope>
</reference>
<feature type="domain" description="C2H2-type" evidence="16">
    <location>
        <begin position="334"/>
        <end position="361"/>
    </location>
</feature>
<evidence type="ECO:0000256" key="2">
    <source>
        <dbReference type="ARBA" id="ARBA00004123"/>
    </source>
</evidence>
<feature type="region of interest" description="Disordered" evidence="15">
    <location>
        <begin position="114"/>
        <end position="148"/>
    </location>
</feature>
<evidence type="ECO:0000256" key="5">
    <source>
        <dbReference type="ARBA" id="ARBA00022723"/>
    </source>
</evidence>
<feature type="compositionally biased region" description="Polar residues" evidence="15">
    <location>
        <begin position="176"/>
        <end position="190"/>
    </location>
</feature>
<protein>
    <recommendedName>
        <fullName evidence="16">C2H2-type domain-containing protein</fullName>
    </recommendedName>
</protein>
<dbReference type="InterPro" id="IPR013087">
    <property type="entry name" value="Znf_C2H2_type"/>
</dbReference>
<keyword evidence="7 14" id="KW-0863">Zinc-finger</keyword>
<evidence type="ECO:0000256" key="12">
    <source>
        <dbReference type="ARBA" id="ARBA00023163"/>
    </source>
</evidence>
<dbReference type="GO" id="GO:0003677">
    <property type="term" value="F:DNA binding"/>
    <property type="evidence" value="ECO:0007669"/>
    <property type="project" value="UniProtKB-KW"/>
</dbReference>
<keyword evidence="8" id="KW-0862">Zinc</keyword>
<dbReference type="Pfam" id="PF00096">
    <property type="entry name" value="zf-C2H2"/>
    <property type="match status" value="5"/>
</dbReference>
<dbReference type="FunFam" id="3.30.160.60:FF:000358">
    <property type="entry name" value="zinc finger protein 24"/>
    <property type="match status" value="1"/>
</dbReference>
<evidence type="ECO:0000256" key="1">
    <source>
        <dbReference type="ARBA" id="ARBA00003767"/>
    </source>
</evidence>
<feature type="domain" description="C2H2-type" evidence="16">
    <location>
        <begin position="250"/>
        <end position="277"/>
    </location>
</feature>
<dbReference type="Ensembl" id="ENSECRT00000031127.1">
    <property type="protein sequence ID" value="ENSECRP00000030482.1"/>
    <property type="gene ID" value="ENSECRG00000020684.1"/>
</dbReference>
<organism evidence="17 18">
    <name type="scientific">Erpetoichthys calabaricus</name>
    <name type="common">Rope fish</name>
    <name type="synonym">Calamoichthys calabaricus</name>
    <dbReference type="NCBI Taxonomy" id="27687"/>
    <lineage>
        <taxon>Eukaryota</taxon>
        <taxon>Metazoa</taxon>
        <taxon>Chordata</taxon>
        <taxon>Craniata</taxon>
        <taxon>Vertebrata</taxon>
        <taxon>Euteleostomi</taxon>
        <taxon>Actinopterygii</taxon>
        <taxon>Polypteriformes</taxon>
        <taxon>Polypteridae</taxon>
        <taxon>Erpetoichthys</taxon>
    </lineage>
</organism>
<dbReference type="PROSITE" id="PS50157">
    <property type="entry name" value="ZINC_FINGER_C2H2_2"/>
    <property type="match status" value="7"/>
</dbReference>
<keyword evidence="12" id="KW-0804">Transcription</keyword>
<dbReference type="InterPro" id="IPR050331">
    <property type="entry name" value="Zinc_finger"/>
</dbReference>
<evidence type="ECO:0000256" key="4">
    <source>
        <dbReference type="ARBA" id="ARBA00022499"/>
    </source>
</evidence>
<feature type="domain" description="C2H2-type" evidence="16">
    <location>
        <begin position="362"/>
        <end position="389"/>
    </location>
</feature>
<evidence type="ECO:0000256" key="11">
    <source>
        <dbReference type="ARBA" id="ARBA00023125"/>
    </source>
</evidence>
<evidence type="ECO:0000259" key="16">
    <source>
        <dbReference type="PROSITE" id="PS50157"/>
    </source>
</evidence>
<proteinExistence type="inferred from homology"/>
<feature type="domain" description="C2H2-type" evidence="16">
    <location>
        <begin position="222"/>
        <end position="249"/>
    </location>
</feature>
<dbReference type="Gene3D" id="3.30.160.60">
    <property type="entry name" value="Classic Zinc Finger"/>
    <property type="match status" value="7"/>
</dbReference>
<dbReference type="PROSITE" id="PS00028">
    <property type="entry name" value="ZINC_FINGER_C2H2_1"/>
    <property type="match status" value="7"/>
</dbReference>
<dbReference type="GO" id="GO:0008270">
    <property type="term" value="F:zinc ion binding"/>
    <property type="evidence" value="ECO:0007669"/>
    <property type="project" value="UniProtKB-KW"/>
</dbReference>
<feature type="region of interest" description="Disordered" evidence="15">
    <location>
        <begin position="160"/>
        <end position="190"/>
    </location>
</feature>
<evidence type="ECO:0000256" key="13">
    <source>
        <dbReference type="ARBA" id="ARBA00023242"/>
    </source>
</evidence>
<evidence type="ECO:0000256" key="10">
    <source>
        <dbReference type="ARBA" id="ARBA00023015"/>
    </source>
</evidence>
<dbReference type="GO" id="GO:0010468">
    <property type="term" value="P:regulation of gene expression"/>
    <property type="evidence" value="ECO:0007669"/>
    <property type="project" value="TreeGrafter"/>
</dbReference>
<dbReference type="InterPro" id="IPR036236">
    <property type="entry name" value="Znf_C2H2_sf"/>
</dbReference>
<dbReference type="FunFam" id="3.30.160.60:FF:002343">
    <property type="entry name" value="Zinc finger protein 33A"/>
    <property type="match status" value="4"/>
</dbReference>
<keyword evidence="9" id="KW-0832">Ubl conjugation</keyword>
<name>A0A8C4TFF2_ERPCA</name>
<dbReference type="FunFam" id="3.30.160.60:FF:000247">
    <property type="entry name" value="Zinc finger protein 236"/>
    <property type="match status" value="1"/>
</dbReference>
<evidence type="ECO:0000313" key="18">
    <source>
        <dbReference type="Proteomes" id="UP000694620"/>
    </source>
</evidence>
<dbReference type="SMART" id="SM00355">
    <property type="entry name" value="ZnF_C2H2"/>
    <property type="match status" value="7"/>
</dbReference>
<keyword evidence="6" id="KW-0677">Repeat</keyword>
<evidence type="ECO:0000256" key="8">
    <source>
        <dbReference type="ARBA" id="ARBA00022833"/>
    </source>
</evidence>